<dbReference type="Gene3D" id="3.40.50.300">
    <property type="entry name" value="P-loop containing nucleotide triphosphate hydrolases"/>
    <property type="match status" value="1"/>
</dbReference>
<evidence type="ECO:0000259" key="3">
    <source>
        <dbReference type="PROSITE" id="PS51718"/>
    </source>
</evidence>
<evidence type="ECO:0000313" key="4">
    <source>
        <dbReference type="EMBL" id="KEF63249.1"/>
    </source>
</evidence>
<dbReference type="InterPro" id="IPR045063">
    <property type="entry name" value="Dynamin_N"/>
</dbReference>
<evidence type="ECO:0000256" key="2">
    <source>
        <dbReference type="ARBA" id="ARBA00023134"/>
    </source>
</evidence>
<dbReference type="GO" id="GO:0000266">
    <property type="term" value="P:mitochondrial fission"/>
    <property type="evidence" value="ECO:0007669"/>
    <property type="project" value="TreeGrafter"/>
</dbReference>
<evidence type="ECO:0000313" key="5">
    <source>
        <dbReference type="Proteomes" id="UP000027920"/>
    </source>
</evidence>
<dbReference type="PANTHER" id="PTHR11566">
    <property type="entry name" value="DYNAMIN"/>
    <property type="match status" value="1"/>
</dbReference>
<dbReference type="GO" id="GO:0003924">
    <property type="term" value="F:GTPase activity"/>
    <property type="evidence" value="ECO:0007669"/>
    <property type="project" value="InterPro"/>
</dbReference>
<dbReference type="GeneID" id="25276173"/>
<accession>A0A072PT40</accession>
<dbReference type="SUPFAM" id="SSF52540">
    <property type="entry name" value="P-loop containing nucleoside triphosphate hydrolases"/>
    <property type="match status" value="1"/>
</dbReference>
<dbReference type="InterPro" id="IPR001401">
    <property type="entry name" value="Dynamin_GTPase"/>
</dbReference>
<organism evidence="4 5">
    <name type="scientific">Exophiala aquamarina CBS 119918</name>
    <dbReference type="NCBI Taxonomy" id="1182545"/>
    <lineage>
        <taxon>Eukaryota</taxon>
        <taxon>Fungi</taxon>
        <taxon>Dikarya</taxon>
        <taxon>Ascomycota</taxon>
        <taxon>Pezizomycotina</taxon>
        <taxon>Eurotiomycetes</taxon>
        <taxon>Chaetothyriomycetidae</taxon>
        <taxon>Chaetothyriales</taxon>
        <taxon>Herpotrichiellaceae</taxon>
        <taxon>Exophiala</taxon>
    </lineage>
</organism>
<dbReference type="GO" id="GO:0006897">
    <property type="term" value="P:endocytosis"/>
    <property type="evidence" value="ECO:0007669"/>
    <property type="project" value="TreeGrafter"/>
</dbReference>
<dbReference type="RefSeq" id="XP_013265839.1">
    <property type="nucleotide sequence ID" value="XM_013410385.1"/>
</dbReference>
<dbReference type="Pfam" id="PF00350">
    <property type="entry name" value="Dynamin_N"/>
    <property type="match status" value="1"/>
</dbReference>
<keyword evidence="1" id="KW-0547">Nucleotide-binding</keyword>
<dbReference type="GO" id="GO:0008017">
    <property type="term" value="F:microtubule binding"/>
    <property type="evidence" value="ECO:0007669"/>
    <property type="project" value="TreeGrafter"/>
</dbReference>
<comment type="caution">
    <text evidence="4">The sequence shown here is derived from an EMBL/GenBank/DDBJ whole genome shotgun (WGS) entry which is preliminary data.</text>
</comment>
<dbReference type="PANTHER" id="PTHR11566:SF21">
    <property type="entry name" value="DYNAMIN RELATED PROTEIN 1, ISOFORM A"/>
    <property type="match status" value="1"/>
</dbReference>
<dbReference type="OrthoDB" id="415706at2759"/>
<dbReference type="InterPro" id="IPR027417">
    <property type="entry name" value="P-loop_NTPase"/>
</dbReference>
<dbReference type="PRINTS" id="PR00195">
    <property type="entry name" value="DYNAMIN"/>
</dbReference>
<dbReference type="GO" id="GO:0016559">
    <property type="term" value="P:peroxisome fission"/>
    <property type="evidence" value="ECO:0007669"/>
    <property type="project" value="TreeGrafter"/>
</dbReference>
<dbReference type="GO" id="GO:0005525">
    <property type="term" value="F:GTP binding"/>
    <property type="evidence" value="ECO:0007669"/>
    <property type="project" value="InterPro"/>
</dbReference>
<dbReference type="InterPro" id="IPR030381">
    <property type="entry name" value="G_DYNAMIN_dom"/>
</dbReference>
<proteinExistence type="predicted"/>
<dbReference type="AlphaFoldDB" id="A0A072PT40"/>
<dbReference type="Proteomes" id="UP000027920">
    <property type="component" value="Unassembled WGS sequence"/>
</dbReference>
<keyword evidence="2" id="KW-0342">GTP-binding</keyword>
<name>A0A072PT40_9EURO</name>
<dbReference type="GO" id="GO:0048312">
    <property type="term" value="P:intracellular distribution of mitochondria"/>
    <property type="evidence" value="ECO:0007669"/>
    <property type="project" value="TreeGrafter"/>
</dbReference>
<dbReference type="EMBL" id="AMGV01000001">
    <property type="protein sequence ID" value="KEF63249.1"/>
    <property type="molecule type" value="Genomic_DNA"/>
</dbReference>
<protein>
    <recommendedName>
        <fullName evidence="3">Dynamin-type G domain-containing protein</fullName>
    </recommendedName>
</protein>
<dbReference type="GO" id="GO:0005739">
    <property type="term" value="C:mitochondrion"/>
    <property type="evidence" value="ECO:0007669"/>
    <property type="project" value="TreeGrafter"/>
</dbReference>
<dbReference type="GO" id="GO:0005874">
    <property type="term" value="C:microtubule"/>
    <property type="evidence" value="ECO:0007669"/>
    <property type="project" value="TreeGrafter"/>
</dbReference>
<dbReference type="PROSITE" id="PS51718">
    <property type="entry name" value="G_DYNAMIN_2"/>
    <property type="match status" value="1"/>
</dbReference>
<evidence type="ECO:0000256" key="1">
    <source>
        <dbReference type="ARBA" id="ARBA00022741"/>
    </source>
</evidence>
<keyword evidence="5" id="KW-1185">Reference proteome</keyword>
<dbReference type="GO" id="GO:0016020">
    <property type="term" value="C:membrane"/>
    <property type="evidence" value="ECO:0007669"/>
    <property type="project" value="TreeGrafter"/>
</dbReference>
<dbReference type="HOGENOM" id="CLU_008964_7_2_1"/>
<dbReference type="InterPro" id="IPR022812">
    <property type="entry name" value="Dynamin"/>
</dbReference>
<dbReference type="VEuPathDB" id="FungiDB:A1O9_01226"/>
<gene>
    <name evidence="4" type="ORF">A1O9_01226</name>
</gene>
<dbReference type="CDD" id="cd08771">
    <property type="entry name" value="DLP_1"/>
    <property type="match status" value="1"/>
</dbReference>
<sequence>MDISKSAIDSFQSPERLELLNDIDNFRTSGLQNLPQIVVCGDTSSGKSSVLGALSGIEFPVSGTICTRFATEISLRYSAAETITGHAFITPYAKNPSKSHGTAVEPFKRDITSLDAIPALMNDARKKMGLAEASGISRDVLHLRLDGKQLPNLTLVDLPGLIHSSANTDDIDMVRDLIQDYFKQEQSIILIVVSAENPTQNQGILDYSRKFDPKGTRSIGVLTKPDALERPDKSSLKPEMMQLARNQHPTYRFTRGWHVVRCLNDKERADGVDRDLIESTLFRREQWKNIFHPNKLGIKSLRTILCKYLHEHILQVLPSLQTSLEKGIEDAKSSLERLGDPRSSLEERKGYLSRISKRYGELVRDALEGNYSDAFFRDGDSPTRLRAKTMALTDEYDQSMRTKGHWFDALEAKHQIWDGRSNRPEQITQSDALRKVGELLETYRGPELSFLFNPRLVAELFKEQSAGWESLTSKYIRDINDAVRRFLNMVIDFICPSTGDTAKLVFQHFIQDTLEACQGNLDSKTRELLSPYTTSFLFSTKKRLQTSLQKIEHQYLQKDKAGTTAQPQQLLGLKSRVRTRILGSNCSNILEHIMMLQLKHSSTMLFFLALRHAYFRNLKLSSHRKWSYI</sequence>
<dbReference type="InterPro" id="IPR000375">
    <property type="entry name" value="Dynamin_stalk"/>
</dbReference>
<feature type="domain" description="Dynamin-type G" evidence="3">
    <location>
        <begin position="31"/>
        <end position="318"/>
    </location>
</feature>
<dbReference type="SMART" id="SM00053">
    <property type="entry name" value="DYNc"/>
    <property type="match status" value="1"/>
</dbReference>
<dbReference type="STRING" id="1182545.A0A072PT40"/>
<dbReference type="Pfam" id="PF01031">
    <property type="entry name" value="Dynamin_M"/>
    <property type="match status" value="1"/>
</dbReference>
<reference evidence="4 5" key="1">
    <citation type="submission" date="2013-03" db="EMBL/GenBank/DDBJ databases">
        <title>The Genome Sequence of Exophiala aquamarina CBS 119918.</title>
        <authorList>
            <consortium name="The Broad Institute Genomics Platform"/>
            <person name="Cuomo C."/>
            <person name="de Hoog S."/>
            <person name="Gorbushina A."/>
            <person name="Walker B."/>
            <person name="Young S.K."/>
            <person name="Zeng Q."/>
            <person name="Gargeya S."/>
            <person name="Fitzgerald M."/>
            <person name="Haas B."/>
            <person name="Abouelleil A."/>
            <person name="Allen A.W."/>
            <person name="Alvarado L."/>
            <person name="Arachchi H.M."/>
            <person name="Berlin A.M."/>
            <person name="Chapman S.B."/>
            <person name="Gainer-Dewar J."/>
            <person name="Goldberg J."/>
            <person name="Griggs A."/>
            <person name="Gujja S."/>
            <person name="Hansen M."/>
            <person name="Howarth C."/>
            <person name="Imamovic A."/>
            <person name="Ireland A."/>
            <person name="Larimer J."/>
            <person name="McCowan C."/>
            <person name="Murphy C."/>
            <person name="Pearson M."/>
            <person name="Poon T.W."/>
            <person name="Priest M."/>
            <person name="Roberts A."/>
            <person name="Saif S."/>
            <person name="Shea T."/>
            <person name="Sisk P."/>
            <person name="Sykes S."/>
            <person name="Wortman J."/>
            <person name="Nusbaum C."/>
            <person name="Birren B."/>
        </authorList>
    </citation>
    <scope>NUCLEOTIDE SEQUENCE [LARGE SCALE GENOMIC DNA]</scope>
    <source>
        <strain evidence="4 5">CBS 119918</strain>
    </source>
</reference>